<protein>
    <submittedName>
        <fullName evidence="1">Uncharacterized protein</fullName>
    </submittedName>
</protein>
<gene>
    <name evidence="1" type="ORF">GCM10022236_41600</name>
</gene>
<dbReference type="RefSeq" id="WP_344808200.1">
    <property type="nucleotide sequence ID" value="NZ_BAABAB010000036.1"/>
</dbReference>
<accession>A0ABP7ALD3</accession>
<proteinExistence type="predicted"/>
<name>A0ABP7ALD3_9ACTN</name>
<evidence type="ECO:0000313" key="2">
    <source>
        <dbReference type="Proteomes" id="UP001501490"/>
    </source>
</evidence>
<organism evidence="1 2">
    <name type="scientific">Microlunatus ginsengisoli</name>
    <dbReference type="NCBI Taxonomy" id="363863"/>
    <lineage>
        <taxon>Bacteria</taxon>
        <taxon>Bacillati</taxon>
        <taxon>Actinomycetota</taxon>
        <taxon>Actinomycetes</taxon>
        <taxon>Propionibacteriales</taxon>
        <taxon>Propionibacteriaceae</taxon>
        <taxon>Microlunatus</taxon>
    </lineage>
</organism>
<comment type="caution">
    <text evidence="1">The sequence shown here is derived from an EMBL/GenBank/DDBJ whole genome shotgun (WGS) entry which is preliminary data.</text>
</comment>
<keyword evidence="2" id="KW-1185">Reference proteome</keyword>
<dbReference type="Proteomes" id="UP001501490">
    <property type="component" value="Unassembled WGS sequence"/>
</dbReference>
<reference evidence="2" key="1">
    <citation type="journal article" date="2019" name="Int. J. Syst. Evol. Microbiol.">
        <title>The Global Catalogue of Microorganisms (GCM) 10K type strain sequencing project: providing services to taxonomists for standard genome sequencing and annotation.</title>
        <authorList>
            <consortium name="The Broad Institute Genomics Platform"/>
            <consortium name="The Broad Institute Genome Sequencing Center for Infectious Disease"/>
            <person name="Wu L."/>
            <person name="Ma J."/>
        </authorList>
    </citation>
    <scope>NUCLEOTIDE SEQUENCE [LARGE SCALE GENOMIC DNA]</scope>
    <source>
        <strain evidence="2">JCM 16929</strain>
    </source>
</reference>
<sequence>MSNPSKAKGDRAEREAVAYLVAAVPQLVSVSRPQRKLGAGRAEDTGDLWVFDDCAVQVRSWAVAQIGTAIRSAAIDAAAQARNGDLAHGLGMVPVPRAPRGSVRWLACCLDWPAVLPREPVHFELVGRMLAWLRADVGPYGFDARPRTTRIATLPRSGGGLVLVAPMEAWLTGYSTLRDRTVDGPTPAPSGAVPAA</sequence>
<evidence type="ECO:0000313" key="1">
    <source>
        <dbReference type="EMBL" id="GAA3634687.1"/>
    </source>
</evidence>
<dbReference type="EMBL" id="BAABAB010000036">
    <property type="protein sequence ID" value="GAA3634687.1"/>
    <property type="molecule type" value="Genomic_DNA"/>
</dbReference>